<evidence type="ECO:0000256" key="3">
    <source>
        <dbReference type="SAM" id="Phobius"/>
    </source>
</evidence>
<reference evidence="6" key="2">
    <citation type="submission" date="2025-08" db="UniProtKB">
        <authorList>
            <consortium name="RefSeq"/>
        </authorList>
    </citation>
    <scope>IDENTIFICATION</scope>
    <source>
        <strain evidence="6">S238N-H82</strain>
        <tissue evidence="6">Testes</tissue>
    </source>
</reference>
<dbReference type="Gene3D" id="1.20.90.10">
    <property type="entry name" value="Phospholipase A2 domain"/>
    <property type="match status" value="1"/>
</dbReference>
<keyword evidence="3" id="KW-1133">Transmembrane helix</keyword>
<dbReference type="Pfam" id="PF05826">
    <property type="entry name" value="Phospholip_A2_2"/>
    <property type="match status" value="1"/>
</dbReference>
<keyword evidence="3" id="KW-0812">Transmembrane</keyword>
<dbReference type="GeneID" id="118418855"/>
<dbReference type="GO" id="GO:0005576">
    <property type="term" value="C:extracellular region"/>
    <property type="evidence" value="ECO:0007669"/>
    <property type="project" value="UniProtKB-SubCell"/>
</dbReference>
<dbReference type="GO" id="GO:0004623">
    <property type="term" value="F:phospholipase A2 activity"/>
    <property type="evidence" value="ECO:0007669"/>
    <property type="project" value="InterPro"/>
</dbReference>
<evidence type="ECO:0000256" key="2">
    <source>
        <dbReference type="ARBA" id="ARBA00022525"/>
    </source>
</evidence>
<dbReference type="RefSeq" id="XP_035680842.1">
    <property type="nucleotide sequence ID" value="XM_035824949.1"/>
</dbReference>
<evidence type="ECO:0000313" key="6">
    <source>
        <dbReference type="RefSeq" id="XP_035680842.1"/>
    </source>
</evidence>
<dbReference type="GO" id="GO:0006644">
    <property type="term" value="P:phospholipid metabolic process"/>
    <property type="evidence" value="ECO:0007669"/>
    <property type="project" value="InterPro"/>
</dbReference>
<keyword evidence="3" id="KW-0472">Membrane</keyword>
<organism evidence="5 6">
    <name type="scientific">Branchiostoma floridae</name>
    <name type="common">Florida lancelet</name>
    <name type="synonym">Amphioxus</name>
    <dbReference type="NCBI Taxonomy" id="7739"/>
    <lineage>
        <taxon>Eukaryota</taxon>
        <taxon>Metazoa</taxon>
        <taxon>Chordata</taxon>
        <taxon>Cephalochordata</taxon>
        <taxon>Leptocardii</taxon>
        <taxon>Amphioxiformes</taxon>
        <taxon>Branchiostomatidae</taxon>
        <taxon>Branchiostoma</taxon>
    </lineage>
</organism>
<dbReference type="GO" id="GO:0050482">
    <property type="term" value="P:arachidonate secretion"/>
    <property type="evidence" value="ECO:0007669"/>
    <property type="project" value="InterPro"/>
</dbReference>
<gene>
    <name evidence="6" type="primary">LOC118418855</name>
</gene>
<dbReference type="InterPro" id="IPR016090">
    <property type="entry name" value="PLA2-like_dom"/>
</dbReference>
<dbReference type="InterPro" id="IPR036444">
    <property type="entry name" value="PLipase_A2_dom_sf"/>
</dbReference>
<proteinExistence type="predicted"/>
<protein>
    <submittedName>
        <fullName evidence="6">Uncharacterized protein LOC118418855 isoform X2</fullName>
    </submittedName>
</protein>
<name>A0A9J7LDG4_BRAFL</name>
<dbReference type="AlphaFoldDB" id="A0A9J7LDG4"/>
<feature type="domain" description="Phospholipase A2-like central" evidence="4">
    <location>
        <begin position="202"/>
        <end position="299"/>
    </location>
</feature>
<evidence type="ECO:0000259" key="4">
    <source>
        <dbReference type="Pfam" id="PF05826"/>
    </source>
</evidence>
<sequence length="332" mass="37358">MCFIVRYSLHIYIVVVGLVAFSGIVDRYVDRHLAAHRTLARLPAVVENGFRHYQLTDDETLILATVKEEGRAGRPELVWCGLYTGPNLPQKLAKIETEVGNKNSVLSRASHKWHFTRVLTACQSVRGPNLVYDPITDDDVYLPGMPPVPQTWCQLGSNMAGSFVGSVASVFCPAEDYRAMARAYQEAVSRDRAVTLLRKGTYPGTWYCGTGDRSTRLVEYQYEFLLGSLDSCCLEHTRCEETIEPGQTKFSLYNPGSHPLLPCWCEAYFEKCLQKAGTSPAHDVGDLYFNYLDNTCYELQHRTVCTGGLLGVCWRWEATLVGVTRDLWTFNP</sequence>
<dbReference type="PANTHER" id="PTHR12253">
    <property type="entry name" value="RH14732P"/>
    <property type="match status" value="1"/>
</dbReference>
<keyword evidence="2" id="KW-0964">Secreted</keyword>
<evidence type="ECO:0000256" key="1">
    <source>
        <dbReference type="ARBA" id="ARBA00004613"/>
    </source>
</evidence>
<keyword evidence="5" id="KW-1185">Reference proteome</keyword>
<reference evidence="5" key="1">
    <citation type="journal article" date="2020" name="Nat. Ecol. Evol.">
        <title>Deeply conserved synteny resolves early events in vertebrate evolution.</title>
        <authorList>
            <person name="Simakov O."/>
            <person name="Marletaz F."/>
            <person name="Yue J.X."/>
            <person name="O'Connell B."/>
            <person name="Jenkins J."/>
            <person name="Brandt A."/>
            <person name="Calef R."/>
            <person name="Tung C.H."/>
            <person name="Huang T.K."/>
            <person name="Schmutz J."/>
            <person name="Satoh N."/>
            <person name="Yu J.K."/>
            <person name="Putnam N.H."/>
            <person name="Green R.E."/>
            <person name="Rokhsar D.S."/>
        </authorList>
    </citation>
    <scope>NUCLEOTIDE SEQUENCE [LARGE SCALE GENOMIC DNA]</scope>
    <source>
        <strain evidence="5">S238N-H82</strain>
    </source>
</reference>
<feature type="transmembrane region" description="Helical" evidence="3">
    <location>
        <begin position="7"/>
        <end position="25"/>
    </location>
</feature>
<comment type="subcellular location">
    <subcellularLocation>
        <location evidence="1">Secreted</location>
    </subcellularLocation>
</comment>
<evidence type="ECO:0000313" key="5">
    <source>
        <dbReference type="Proteomes" id="UP000001554"/>
    </source>
</evidence>
<dbReference type="SUPFAM" id="SSF48619">
    <property type="entry name" value="Phospholipase A2, PLA2"/>
    <property type="match status" value="1"/>
</dbReference>
<dbReference type="InterPro" id="IPR033113">
    <property type="entry name" value="PLA2_histidine"/>
</dbReference>
<dbReference type="PROSITE" id="PS00118">
    <property type="entry name" value="PA2_HIS"/>
    <property type="match status" value="1"/>
</dbReference>
<accession>A0A9J7LDG4</accession>
<dbReference type="Proteomes" id="UP000001554">
    <property type="component" value="Chromosome 7"/>
</dbReference>